<dbReference type="Proteomes" id="UP001373196">
    <property type="component" value="Unassembled WGS sequence"/>
</dbReference>
<organism evidence="1 2">
    <name type="scientific">Faecalibacterium wellingii</name>
    <dbReference type="NCBI Taxonomy" id="2929491"/>
    <lineage>
        <taxon>Bacteria</taxon>
        <taxon>Bacillati</taxon>
        <taxon>Bacillota</taxon>
        <taxon>Clostridia</taxon>
        <taxon>Eubacteriales</taxon>
        <taxon>Oscillospiraceae</taxon>
        <taxon>Faecalibacterium</taxon>
    </lineage>
</organism>
<comment type="caution">
    <text evidence="1">The sequence shown here is derived from an EMBL/GenBank/DDBJ whole genome shotgun (WGS) entry which is preliminary data.</text>
</comment>
<gene>
    <name evidence="1" type="ORF">WF834_05725</name>
</gene>
<evidence type="ECO:0000313" key="1">
    <source>
        <dbReference type="EMBL" id="MEJ5195682.1"/>
    </source>
</evidence>
<proteinExistence type="predicted"/>
<dbReference type="EMBL" id="JBBFGL010000004">
    <property type="protein sequence ID" value="MEJ5195682.1"/>
    <property type="molecule type" value="Genomic_DNA"/>
</dbReference>
<accession>A0AB35Y6F5</accession>
<reference evidence="1" key="1">
    <citation type="submission" date="2024-03" db="EMBL/GenBank/DDBJ databases">
        <authorList>
            <person name="Plomp N."/>
            <person name="Harmsen H.J."/>
        </authorList>
    </citation>
    <scope>NUCLEOTIDE SEQUENCE</scope>
    <source>
        <strain evidence="1">HTF-128</strain>
    </source>
</reference>
<evidence type="ECO:0008006" key="3">
    <source>
        <dbReference type="Google" id="ProtNLM"/>
    </source>
</evidence>
<protein>
    <recommendedName>
        <fullName evidence="3">N-acetyltransferase domain-containing protein</fullName>
    </recommendedName>
</protein>
<sequence length="212" mass="22665">MIQVCDPPRTRQVRRLSTEEFCQLVRGEVSCVYRPRSEVLRMLTVGEAWGTGGVRGAPGAGCILLPMDADVAAAAALRSFLGWGCTAGGYFLTPAAGPDSRAAGTLAPLLAAAAARQEQLARGRVRWAVVECAAEEVLPLYLRQGFALRAIRPLDSLAPCFWLQAGCLGQNQPPVWVPLADRVHIAILLARGYAALESRESPQGTVLALYPV</sequence>
<dbReference type="RefSeq" id="WP_339395203.1">
    <property type="nucleotide sequence ID" value="NZ_JBBFGL010000004.1"/>
</dbReference>
<dbReference type="AlphaFoldDB" id="A0AB35Y6F5"/>
<evidence type="ECO:0000313" key="2">
    <source>
        <dbReference type="Proteomes" id="UP001373196"/>
    </source>
</evidence>
<name>A0AB35Y6F5_9FIRM</name>